<name>A0A7T4U2C5_9ACTN</name>
<dbReference type="AlphaFoldDB" id="A0A7T4U2C5"/>
<gene>
    <name evidence="2" type="ORF">I8755_16450</name>
</gene>
<accession>A0A7T4U2C5</accession>
<evidence type="ECO:0000313" key="3">
    <source>
        <dbReference type="Proteomes" id="UP000596130"/>
    </source>
</evidence>
<keyword evidence="1" id="KW-0175">Coiled coil</keyword>
<dbReference type="EMBL" id="CP065959">
    <property type="protein sequence ID" value="QQC93813.1"/>
    <property type="molecule type" value="Genomic_DNA"/>
</dbReference>
<feature type="coiled-coil region" evidence="1">
    <location>
        <begin position="730"/>
        <end position="757"/>
    </location>
</feature>
<protein>
    <recommendedName>
        <fullName evidence="4">Phage tail protein</fullName>
    </recommendedName>
</protein>
<evidence type="ECO:0008006" key="4">
    <source>
        <dbReference type="Google" id="ProtNLM"/>
    </source>
</evidence>
<dbReference type="Proteomes" id="UP000596130">
    <property type="component" value="Chromosome"/>
</dbReference>
<evidence type="ECO:0000313" key="2">
    <source>
        <dbReference type="EMBL" id="QQC93813.1"/>
    </source>
</evidence>
<organism evidence="2 3">
    <name type="scientific">Streptomyces alfalfae</name>
    <dbReference type="NCBI Taxonomy" id="1642299"/>
    <lineage>
        <taxon>Bacteria</taxon>
        <taxon>Bacillati</taxon>
        <taxon>Actinomycetota</taxon>
        <taxon>Actinomycetes</taxon>
        <taxon>Kitasatosporales</taxon>
        <taxon>Streptomycetaceae</taxon>
        <taxon>Streptomyces</taxon>
    </lineage>
</organism>
<proteinExistence type="predicted"/>
<reference evidence="2 3" key="1">
    <citation type="submission" date="2020-12" db="EMBL/GenBank/DDBJ databases">
        <title>Identification and biosynthesis of polyene macrolides produced by Streptomyces alfalfae Men-myco-93-63.</title>
        <authorList>
            <person name="Liu D."/>
            <person name="Li Y."/>
            <person name="Liu L."/>
            <person name="Han X."/>
            <person name="Shen F."/>
        </authorList>
    </citation>
    <scope>NUCLEOTIDE SEQUENCE [LARGE SCALE GENOMIC DNA]</scope>
    <source>
        <strain evidence="2 3">Men-myco-93-63</strain>
    </source>
</reference>
<sequence length="1243" mass="129074">MNFVLTGRDQLSRVLDRAGDSSDRLGRRLLAMSINGDAAMRRLASQTSSRLTSMQRDSEAGSKALDQLGKSALSLAPAAIPAAASLAPIAAGAGAVAVATIAMTAALVPQIAKLSEASEAEKKYQDAVEKSGARSEAAITAQVEYARAVAELPPETRKAAAAVGVLKDDFADWSDELSRFTMAPVIKGVTLTNALLPKTEGLVKGTSGQFDRFLTNIGGAMATPGLVELNGRFTDFSTNTLSRANDRVVTFLRTLNEGGGGQTGGQVREFMDWARAQGPTVGSILQNVGAALMNVLEAGSEVGVGMLQAVDVLASIVAAVPPGAISVLLQLAVALRLAKLAAAGMAAAGAGAAAFGAQITAMGAGAAGATGRVSRLTGAVGALSRTAKLGVAAVGVSLIVMAISKLGNLGRQAPPDVDKLTTSLGKLGQSGKASGEAARVFGSDLDGLYDSVRNITDPSTTDNIQNAAVKIASLGMADSTPSKEARERLDALDESLTSLVQGGKADIAAAALKRLTAEYGKGGRDVSKLTGQLDGYKQALANKKFEEQLAAESMGLFGAQAQQVQAKLDAQKRSTDGLRQSVIALNEVNRAALEGRSGMEAAIDAAAKLTKSHASALRMVNGELDLNSPKARDAAGALTELARKTEGAVTASRESGRSWLYARGQYDRGRAALIRSAEAMGLTRAQAQRLAGQILKTPNKTAYLRGNLKDLQDKLATAKDRLRKVPDSRKAQIRADIRDLQAKIRQAKRDIASVKGKTVGIGVYTTNYYKTVQSGGSVPPMLRRPKGATGGQYTGRAFRTHYATGGPVEGPGTGTSDDVWAPWLSAGEFVIKAKSVAKYGLRFLTALNEGRLGLGASGADGSMAGAGQQTALGLAQGMGTSSGLVEKAARAMAAAVVTGIRDELQISSPSKRTAALAADIGAGLIKGLTGSRAKIASTAKDLAKDIYAAFSGSKDNLLVGWVNRRVGNLKSFAHDRDWLKAAIKRAKDFAESTRVGAKKSASLGGMFDSEDEVSASGINSKIQQRLAKMKTFASYIRTLAKRGLNKTMLREILEMGPEEGYAYASALAGSHSKLLAEINANQFEINDIAESLGKSGADALYDAGKYSGLGFLKGLMSQQSAIEKQMKNMAGSARDKIRKALGIRSPSTVMAEIGRYTTEGLALGITDRMPVLDQALAAVSGRVAGTQPVAGRPAVAVSGGTQVVQVAVEVKGVHDPLSVAKEVQRMLLNLKRTHGVNVTLGVA</sequence>
<evidence type="ECO:0000256" key="1">
    <source>
        <dbReference type="SAM" id="Coils"/>
    </source>
</evidence>